<accession>A0A914S6F1</accession>
<dbReference type="AlphaFoldDB" id="A0A914S6F1"/>
<keyword evidence="2" id="KW-1185">Reference proteome</keyword>
<feature type="region of interest" description="Disordered" evidence="1">
    <location>
        <begin position="20"/>
        <end position="62"/>
    </location>
</feature>
<sequence>MASASGGQYGQMMMKMESASMSMDQQQSYSSAAAQMSMSQDQGPQFGAQQRNYNSQQPQTSTGSVFDTRYVFVLNPSL</sequence>
<feature type="compositionally biased region" description="Polar residues" evidence="1">
    <location>
        <begin position="47"/>
        <end position="62"/>
    </location>
</feature>
<organism evidence="2 3">
    <name type="scientific">Parascaris equorum</name>
    <name type="common">Equine roundworm</name>
    <dbReference type="NCBI Taxonomy" id="6256"/>
    <lineage>
        <taxon>Eukaryota</taxon>
        <taxon>Metazoa</taxon>
        <taxon>Ecdysozoa</taxon>
        <taxon>Nematoda</taxon>
        <taxon>Chromadorea</taxon>
        <taxon>Rhabditida</taxon>
        <taxon>Spirurina</taxon>
        <taxon>Ascaridomorpha</taxon>
        <taxon>Ascaridoidea</taxon>
        <taxon>Ascarididae</taxon>
        <taxon>Parascaris</taxon>
    </lineage>
</organism>
<feature type="compositionally biased region" description="Low complexity" evidence="1">
    <location>
        <begin position="20"/>
        <end position="42"/>
    </location>
</feature>
<protein>
    <submittedName>
        <fullName evidence="3">Uncharacterized protein</fullName>
    </submittedName>
</protein>
<proteinExistence type="predicted"/>
<evidence type="ECO:0000313" key="2">
    <source>
        <dbReference type="Proteomes" id="UP000887564"/>
    </source>
</evidence>
<name>A0A914S6F1_PAREQ</name>
<evidence type="ECO:0000256" key="1">
    <source>
        <dbReference type="SAM" id="MobiDB-lite"/>
    </source>
</evidence>
<evidence type="ECO:0000313" key="3">
    <source>
        <dbReference type="WBParaSite" id="PEQ_0001448101-mRNA-1"/>
    </source>
</evidence>
<dbReference type="WBParaSite" id="PEQ_0001448101-mRNA-1">
    <property type="protein sequence ID" value="PEQ_0001448101-mRNA-1"/>
    <property type="gene ID" value="PEQ_0001448101"/>
</dbReference>
<reference evidence="3" key="1">
    <citation type="submission" date="2022-11" db="UniProtKB">
        <authorList>
            <consortium name="WormBaseParasite"/>
        </authorList>
    </citation>
    <scope>IDENTIFICATION</scope>
</reference>
<dbReference type="Proteomes" id="UP000887564">
    <property type="component" value="Unplaced"/>
</dbReference>